<dbReference type="Proteomes" id="UP000188879">
    <property type="component" value="Unassembled WGS sequence"/>
</dbReference>
<reference evidence="2 3" key="1">
    <citation type="submission" date="2016-10" db="EMBL/GenBank/DDBJ databases">
        <title>Draft Genome sequence of Roseomonas sp. strain M3.</title>
        <authorList>
            <person name="Subhash Y."/>
            <person name="Lee S."/>
        </authorList>
    </citation>
    <scope>NUCLEOTIDE SEQUENCE [LARGE SCALE GENOMIC DNA]</scope>
    <source>
        <strain evidence="2 3">M3</strain>
    </source>
</reference>
<proteinExistence type="predicted"/>
<evidence type="ECO:0000313" key="3">
    <source>
        <dbReference type="Proteomes" id="UP000188879"/>
    </source>
</evidence>
<protein>
    <submittedName>
        <fullName evidence="2">Uncharacterized protein</fullName>
    </submittedName>
</protein>
<dbReference type="OrthoDB" id="9798434at2"/>
<accession>A0A1V2H0Y1</accession>
<gene>
    <name evidence="2" type="ORF">BKE38_15320</name>
</gene>
<dbReference type="AlphaFoldDB" id="A0A1V2H0Y1"/>
<name>A0A1V2H0Y1_9PROT</name>
<comment type="caution">
    <text evidence="2">The sequence shown here is derived from an EMBL/GenBank/DDBJ whole genome shotgun (WGS) entry which is preliminary data.</text>
</comment>
<organism evidence="2 3">
    <name type="scientific">Teichococcus deserti</name>
    <dbReference type="NCBI Taxonomy" id="1817963"/>
    <lineage>
        <taxon>Bacteria</taxon>
        <taxon>Pseudomonadati</taxon>
        <taxon>Pseudomonadota</taxon>
        <taxon>Alphaproteobacteria</taxon>
        <taxon>Acetobacterales</taxon>
        <taxon>Roseomonadaceae</taxon>
        <taxon>Roseomonas</taxon>
    </lineage>
</organism>
<dbReference type="NCBIfam" id="NF002769">
    <property type="entry name" value="PRK02853.1"/>
    <property type="match status" value="1"/>
</dbReference>
<dbReference type="RefSeq" id="WP_076958214.1">
    <property type="nucleotide sequence ID" value="NZ_MLCO01000151.1"/>
</dbReference>
<keyword evidence="3" id="KW-1185">Reference proteome</keyword>
<dbReference type="InterPro" id="IPR008321">
    <property type="entry name" value="UCP032146"/>
</dbReference>
<evidence type="ECO:0000256" key="1">
    <source>
        <dbReference type="SAM" id="MobiDB-lite"/>
    </source>
</evidence>
<dbReference type="Pfam" id="PF06793">
    <property type="entry name" value="UPF0262"/>
    <property type="match status" value="1"/>
</dbReference>
<evidence type="ECO:0000313" key="2">
    <source>
        <dbReference type="EMBL" id="ONG51880.1"/>
    </source>
</evidence>
<feature type="region of interest" description="Disordered" evidence="1">
    <location>
        <begin position="1"/>
        <end position="20"/>
    </location>
</feature>
<dbReference type="EMBL" id="MLCO01000151">
    <property type="protein sequence ID" value="ONG51880.1"/>
    <property type="molecule type" value="Genomic_DNA"/>
</dbReference>
<sequence length="156" mass="17049">MAEQRLQSIALPEGPPLPNPYAEADRAQAVADLLAGNSFDPAGLPPGPYALNLEIRDGRLVFDIHDTAQAPLRVIALALGPFRRLIKDYHLVVASHEQAVTEGGSEARIQAIDMGRRGLHNEGAELLCQRLDGRVALDFETARRLFTLVCALHQRI</sequence>